<dbReference type="EMBL" id="CP036343">
    <property type="protein sequence ID" value="QDT92185.1"/>
    <property type="molecule type" value="Genomic_DNA"/>
</dbReference>
<protein>
    <recommendedName>
        <fullName evidence="3">DUF1501 domain-containing protein</fullName>
    </recommendedName>
</protein>
<evidence type="ECO:0000313" key="2">
    <source>
        <dbReference type="Proteomes" id="UP000316855"/>
    </source>
</evidence>
<dbReference type="PROSITE" id="PS51318">
    <property type="entry name" value="TAT"/>
    <property type="match status" value="1"/>
</dbReference>
<dbReference type="RefSeq" id="WP_197995398.1">
    <property type="nucleotide sequence ID" value="NZ_CP036343.1"/>
</dbReference>
<evidence type="ECO:0008006" key="3">
    <source>
        <dbReference type="Google" id="ProtNLM"/>
    </source>
</evidence>
<gene>
    <name evidence="1" type="ORF">Pan161_38520</name>
</gene>
<name>A0A517VGT0_9PLAN</name>
<dbReference type="PANTHER" id="PTHR43737:SF1">
    <property type="entry name" value="DUF1501 DOMAIN-CONTAINING PROTEIN"/>
    <property type="match status" value="1"/>
</dbReference>
<reference evidence="1 2" key="1">
    <citation type="submission" date="2019-02" db="EMBL/GenBank/DDBJ databases">
        <title>Deep-cultivation of Planctomycetes and their phenomic and genomic characterization uncovers novel biology.</title>
        <authorList>
            <person name="Wiegand S."/>
            <person name="Jogler M."/>
            <person name="Boedeker C."/>
            <person name="Pinto D."/>
            <person name="Vollmers J."/>
            <person name="Rivas-Marin E."/>
            <person name="Kohn T."/>
            <person name="Peeters S.H."/>
            <person name="Heuer A."/>
            <person name="Rast P."/>
            <person name="Oberbeckmann S."/>
            <person name="Bunk B."/>
            <person name="Jeske O."/>
            <person name="Meyerdierks A."/>
            <person name="Storesund J.E."/>
            <person name="Kallscheuer N."/>
            <person name="Luecker S."/>
            <person name="Lage O.M."/>
            <person name="Pohl T."/>
            <person name="Merkel B.J."/>
            <person name="Hornburger P."/>
            <person name="Mueller R.-W."/>
            <person name="Bruemmer F."/>
            <person name="Labrenz M."/>
            <person name="Spormann A.M."/>
            <person name="Op den Camp H."/>
            <person name="Overmann J."/>
            <person name="Amann R."/>
            <person name="Jetten M.S.M."/>
            <person name="Mascher T."/>
            <person name="Medema M.H."/>
            <person name="Devos D.P."/>
            <person name="Kaster A.-K."/>
            <person name="Ovreas L."/>
            <person name="Rohde M."/>
            <person name="Galperin M.Y."/>
            <person name="Jogler C."/>
        </authorList>
    </citation>
    <scope>NUCLEOTIDE SEQUENCE [LARGE SCALE GENOMIC DNA]</scope>
    <source>
        <strain evidence="1 2">Pan161</strain>
    </source>
</reference>
<dbReference type="InterPro" id="IPR006311">
    <property type="entry name" value="TAT_signal"/>
</dbReference>
<accession>A0A517VGT0</accession>
<keyword evidence="2" id="KW-1185">Reference proteome</keyword>
<organism evidence="1 2">
    <name type="scientific">Gimesia algae</name>
    <dbReference type="NCBI Taxonomy" id="2527971"/>
    <lineage>
        <taxon>Bacteria</taxon>
        <taxon>Pseudomonadati</taxon>
        <taxon>Planctomycetota</taxon>
        <taxon>Planctomycetia</taxon>
        <taxon>Planctomycetales</taxon>
        <taxon>Planctomycetaceae</taxon>
        <taxon>Gimesia</taxon>
    </lineage>
</organism>
<sequence>MLNRRSFLNQSSLLSLSPFIPAFLTQTAQASAARKGDRILVVIQLDGGNDGLNTVIPFADENYSKYRDKLRIDKKDIITLNDSLGLPPSMKAAGELFDDNQLAIIPGVGYPNPNRSHFRSMAIWHSARLQSADHTGQGWLGRASDQLKQPGSTAPDAVFVGDSAIPAAIIGRRTNAIALNNEKELMLASKLVAPDNPMSGDDLQNFVQSTVSSSYVAAKQFAASVKNPSIDNSRFPNYRLARKLQLIARMIRLDGGTRIFYVSQPGYDTHSTQKNSHERLLTEFSRSLKAFLVDIRQAGLSDRILVMAFSEFGRCVQENASAGTDHGTSGPVFVAGESVRSGILSNYPSLVDLDDGDLKSTIDFRSIYSSLLTNWLNIDATAPLGGNFKPLKVVA</sequence>
<dbReference type="Proteomes" id="UP000316855">
    <property type="component" value="Chromosome"/>
</dbReference>
<evidence type="ECO:0000313" key="1">
    <source>
        <dbReference type="EMBL" id="QDT92185.1"/>
    </source>
</evidence>
<dbReference type="Pfam" id="PF07394">
    <property type="entry name" value="DUF1501"/>
    <property type="match status" value="1"/>
</dbReference>
<dbReference type="KEGG" id="gax:Pan161_38520"/>
<proteinExistence type="predicted"/>
<dbReference type="PANTHER" id="PTHR43737">
    <property type="entry name" value="BLL7424 PROTEIN"/>
    <property type="match status" value="1"/>
</dbReference>
<dbReference type="InterPro" id="IPR010869">
    <property type="entry name" value="DUF1501"/>
</dbReference>
<dbReference type="AlphaFoldDB" id="A0A517VGT0"/>